<reference evidence="3" key="1">
    <citation type="journal article" date="2019" name="Int. J. Syst. Evol. Microbiol.">
        <title>The Global Catalogue of Microorganisms (GCM) 10K type strain sequencing project: providing services to taxonomists for standard genome sequencing and annotation.</title>
        <authorList>
            <consortium name="The Broad Institute Genomics Platform"/>
            <consortium name="The Broad Institute Genome Sequencing Center for Infectious Disease"/>
            <person name="Wu L."/>
            <person name="Ma J."/>
        </authorList>
    </citation>
    <scope>NUCLEOTIDE SEQUENCE [LARGE SCALE GENOMIC DNA]</scope>
    <source>
        <strain evidence="3">CGMCC 1.15180</strain>
    </source>
</reference>
<evidence type="ECO:0000313" key="2">
    <source>
        <dbReference type="EMBL" id="MFC6065427.1"/>
    </source>
</evidence>
<name>A0ABW1MR43_9ACTN</name>
<keyword evidence="1" id="KW-0472">Membrane</keyword>
<protein>
    <submittedName>
        <fullName evidence="2">Uncharacterized protein</fullName>
    </submittedName>
</protein>
<dbReference type="RefSeq" id="WP_382467493.1">
    <property type="nucleotide sequence ID" value="NZ_JBHSPX010000007.1"/>
</dbReference>
<comment type="caution">
    <text evidence="2">The sequence shown here is derived from an EMBL/GenBank/DDBJ whole genome shotgun (WGS) entry which is preliminary data.</text>
</comment>
<accession>A0ABW1MR43</accession>
<dbReference type="EMBL" id="JBHSPX010000007">
    <property type="protein sequence ID" value="MFC6065427.1"/>
    <property type="molecule type" value="Genomic_DNA"/>
</dbReference>
<gene>
    <name evidence="2" type="ORF">ACFP4F_23190</name>
</gene>
<sequence>MAADDQAAQKHGRRAVASALLEMCAVGLTVTMSGLPAMTGTDPAERIRRLIRATPPQEALAPALSLAVAAVVLALPVALALAPAALLAGTAHSGC</sequence>
<feature type="transmembrane region" description="Helical" evidence="1">
    <location>
        <begin position="15"/>
        <end position="38"/>
    </location>
</feature>
<organism evidence="2 3">
    <name type="scientific">Streptomyces ochraceiscleroticus</name>
    <dbReference type="NCBI Taxonomy" id="47761"/>
    <lineage>
        <taxon>Bacteria</taxon>
        <taxon>Bacillati</taxon>
        <taxon>Actinomycetota</taxon>
        <taxon>Actinomycetes</taxon>
        <taxon>Kitasatosporales</taxon>
        <taxon>Streptomycetaceae</taxon>
        <taxon>Streptomyces</taxon>
    </lineage>
</organism>
<feature type="transmembrane region" description="Helical" evidence="1">
    <location>
        <begin position="59"/>
        <end position="82"/>
    </location>
</feature>
<keyword evidence="3" id="KW-1185">Reference proteome</keyword>
<evidence type="ECO:0000313" key="3">
    <source>
        <dbReference type="Proteomes" id="UP001596139"/>
    </source>
</evidence>
<dbReference type="Proteomes" id="UP001596139">
    <property type="component" value="Unassembled WGS sequence"/>
</dbReference>
<keyword evidence="1" id="KW-0812">Transmembrane</keyword>
<proteinExistence type="predicted"/>
<keyword evidence="1" id="KW-1133">Transmembrane helix</keyword>
<evidence type="ECO:0000256" key="1">
    <source>
        <dbReference type="SAM" id="Phobius"/>
    </source>
</evidence>